<dbReference type="InterPro" id="IPR019762">
    <property type="entry name" value="Dynamin_GTPase_CS"/>
</dbReference>
<name>A0A0L0DGD7_THETB</name>
<feature type="region of interest" description="Disordered" evidence="4">
    <location>
        <begin position="73"/>
        <end position="102"/>
    </location>
</feature>
<dbReference type="Pfam" id="PF00350">
    <property type="entry name" value="Dynamin_N"/>
    <property type="match status" value="1"/>
</dbReference>
<feature type="domain" description="Dynamin-type G" evidence="6">
    <location>
        <begin position="24"/>
        <end position="307"/>
    </location>
</feature>
<dbReference type="Pfam" id="PF02212">
    <property type="entry name" value="GED"/>
    <property type="match status" value="1"/>
</dbReference>
<accession>A0A0L0DGD7</accession>
<dbReference type="GeneID" id="25566469"/>
<dbReference type="SMART" id="SM00302">
    <property type="entry name" value="GED"/>
    <property type="match status" value="1"/>
</dbReference>
<dbReference type="PANTHER" id="PTHR11566">
    <property type="entry name" value="DYNAMIN"/>
    <property type="match status" value="1"/>
</dbReference>
<dbReference type="InterPro" id="IPR027417">
    <property type="entry name" value="P-loop_NTPase"/>
</dbReference>
<dbReference type="RefSeq" id="XP_013756064.1">
    <property type="nucleotide sequence ID" value="XM_013900610.1"/>
</dbReference>
<dbReference type="eggNOG" id="KOG0446">
    <property type="taxonomic scope" value="Eukaryota"/>
</dbReference>
<dbReference type="GO" id="GO:0016559">
    <property type="term" value="P:peroxisome fission"/>
    <property type="evidence" value="ECO:0007669"/>
    <property type="project" value="TreeGrafter"/>
</dbReference>
<dbReference type="AlphaFoldDB" id="A0A0L0DGD7"/>
<dbReference type="GO" id="GO:0016020">
    <property type="term" value="C:membrane"/>
    <property type="evidence" value="ECO:0007669"/>
    <property type="project" value="TreeGrafter"/>
</dbReference>
<dbReference type="Gene3D" id="3.40.50.300">
    <property type="entry name" value="P-loop containing nucleotide triphosphate hydrolases"/>
    <property type="match status" value="1"/>
</dbReference>
<protein>
    <submittedName>
        <fullName evidence="7">Dynamin-A</fullName>
    </submittedName>
</protein>
<dbReference type="GO" id="GO:0005874">
    <property type="term" value="C:microtubule"/>
    <property type="evidence" value="ECO:0007669"/>
    <property type="project" value="TreeGrafter"/>
</dbReference>
<dbReference type="InterPro" id="IPR003130">
    <property type="entry name" value="GED"/>
</dbReference>
<evidence type="ECO:0000259" key="6">
    <source>
        <dbReference type="PROSITE" id="PS51718"/>
    </source>
</evidence>
<dbReference type="FunFam" id="3.40.50.300:FF:001027">
    <property type="entry name" value="dynamin-related protein 3A"/>
    <property type="match status" value="1"/>
</dbReference>
<evidence type="ECO:0000259" key="5">
    <source>
        <dbReference type="PROSITE" id="PS51388"/>
    </source>
</evidence>
<dbReference type="PRINTS" id="PR00195">
    <property type="entry name" value="DYNAMIN"/>
</dbReference>
<dbReference type="PROSITE" id="PS00410">
    <property type="entry name" value="G_DYNAMIN_1"/>
    <property type="match status" value="1"/>
</dbReference>
<feature type="domain" description="GED" evidence="5">
    <location>
        <begin position="576"/>
        <end position="667"/>
    </location>
</feature>
<evidence type="ECO:0000313" key="7">
    <source>
        <dbReference type="EMBL" id="KNC51397.1"/>
    </source>
</evidence>
<dbReference type="SMART" id="SM00053">
    <property type="entry name" value="DYNc"/>
    <property type="match status" value="1"/>
</dbReference>
<dbReference type="OMA" id="XVLLLID"/>
<keyword evidence="2 3" id="KW-0342">GTP-binding</keyword>
<dbReference type="InterPro" id="IPR020850">
    <property type="entry name" value="GED_dom"/>
</dbReference>
<proteinExistence type="inferred from homology"/>
<reference evidence="7 8" key="1">
    <citation type="submission" date="2010-05" db="EMBL/GenBank/DDBJ databases">
        <title>The Genome Sequence of Thecamonas trahens ATCC 50062.</title>
        <authorList>
            <consortium name="The Broad Institute Genome Sequencing Platform"/>
            <person name="Russ C."/>
            <person name="Cuomo C."/>
            <person name="Shea T."/>
            <person name="Young S.K."/>
            <person name="Zeng Q."/>
            <person name="Koehrsen M."/>
            <person name="Haas B."/>
            <person name="Borodovsky M."/>
            <person name="Guigo R."/>
            <person name="Alvarado L."/>
            <person name="Berlin A."/>
            <person name="Bochicchio J."/>
            <person name="Borenstein D."/>
            <person name="Chapman S."/>
            <person name="Chen Z."/>
            <person name="Freedman E."/>
            <person name="Gellesch M."/>
            <person name="Goldberg J."/>
            <person name="Griggs A."/>
            <person name="Gujja S."/>
            <person name="Heilman E."/>
            <person name="Heiman D."/>
            <person name="Hepburn T."/>
            <person name="Howarth C."/>
            <person name="Jen D."/>
            <person name="Larson L."/>
            <person name="Mehta T."/>
            <person name="Park D."/>
            <person name="Pearson M."/>
            <person name="Roberts A."/>
            <person name="Saif S."/>
            <person name="Shenoy N."/>
            <person name="Sisk P."/>
            <person name="Stolte C."/>
            <person name="Sykes S."/>
            <person name="Thomson T."/>
            <person name="Walk T."/>
            <person name="White J."/>
            <person name="Yandava C."/>
            <person name="Burger G."/>
            <person name="Gray M.W."/>
            <person name="Holland P.W.H."/>
            <person name="King N."/>
            <person name="Lang F.B.F."/>
            <person name="Roger A.J."/>
            <person name="Ruiz-Trillo I."/>
            <person name="Lander E."/>
            <person name="Nusbaum C."/>
        </authorList>
    </citation>
    <scope>NUCLEOTIDE SEQUENCE [LARGE SCALE GENOMIC DNA]</scope>
    <source>
        <strain evidence="7 8">ATCC 50062</strain>
    </source>
</reference>
<dbReference type="PANTHER" id="PTHR11566:SF21">
    <property type="entry name" value="DYNAMIN RELATED PROTEIN 1, ISOFORM A"/>
    <property type="match status" value="1"/>
</dbReference>
<keyword evidence="8" id="KW-1185">Reference proteome</keyword>
<dbReference type="CDD" id="cd08771">
    <property type="entry name" value="DLP_1"/>
    <property type="match status" value="1"/>
</dbReference>
<comment type="similarity">
    <text evidence="3">Belongs to the TRAFAC class dynamin-like GTPase superfamily. Dynamin/Fzo/YdjA family.</text>
</comment>
<dbReference type="PROSITE" id="PS51388">
    <property type="entry name" value="GED"/>
    <property type="match status" value="1"/>
</dbReference>
<dbReference type="SUPFAM" id="SSF52540">
    <property type="entry name" value="P-loop containing nucleoside triphosphate hydrolases"/>
    <property type="match status" value="1"/>
</dbReference>
<dbReference type="STRING" id="461836.A0A0L0DGD7"/>
<dbReference type="GO" id="GO:0048312">
    <property type="term" value="P:intracellular distribution of mitochondria"/>
    <property type="evidence" value="ECO:0007669"/>
    <property type="project" value="TreeGrafter"/>
</dbReference>
<evidence type="ECO:0000256" key="1">
    <source>
        <dbReference type="ARBA" id="ARBA00022741"/>
    </source>
</evidence>
<dbReference type="Proteomes" id="UP000054408">
    <property type="component" value="Unassembled WGS sequence"/>
</dbReference>
<evidence type="ECO:0000256" key="2">
    <source>
        <dbReference type="ARBA" id="ARBA00023134"/>
    </source>
</evidence>
<organism evidence="7 8">
    <name type="scientific">Thecamonas trahens ATCC 50062</name>
    <dbReference type="NCBI Taxonomy" id="461836"/>
    <lineage>
        <taxon>Eukaryota</taxon>
        <taxon>Apusozoa</taxon>
        <taxon>Apusomonadida</taxon>
        <taxon>Apusomonadidae</taxon>
        <taxon>Thecamonas</taxon>
    </lineage>
</organism>
<dbReference type="InterPro" id="IPR022812">
    <property type="entry name" value="Dynamin"/>
</dbReference>
<sequence length="667" mass="71605">MGMDDLIPVVNKLQDVLSSVGTDMIDLPQIVVVGSQSSGKSSVLENIVGRDFLPRGSGIVTRRPLILQLVQTKPAPGASSAETGDGASTSDGAPSSGSAAEGEEWAEFLHLPETKFTDFAAVRDEISSETDRATGTNKGISDAPISLKIYSPHVLNLTLVDLPGITKVPVGDQPSDIETLIRDMILHFIEKPNALILAVTAANSDLANSDALQLARRVDPDGERTLGVLTKLDLMDAGTNALEILNNEIIALKLGFVGVSIPAALEAEASFFASHPAYAPLATRLGTRYLTRQLNTLLVAHIKKCLPGLKKRISAKHSAAASEMATLGAPVSPESAGSVVLDVITKFAADFKAALDGTMADLSMLFFNAIQDIRPGEELTEEDIETLIRNATGTRGQLFMPGASFEVLVKKAVAQLKEPAMQCVNLVYEELLRLLNTYTTKELARFARLRERLHNVVSDTFAKCLKPTYAMVTNLINVELAYVNTRHPDFVVALAAMRASSGVDHYASSSTEAASSAGAAAAAVSSAAASGADPAPSGWFSKKKSKKGGSGMSPPAQLAQVRKPQHLYAEHEMSETQLIRELLDAYFTIVKKNILDGVPKSIMLFLVNNAASHVQNELVKALYHENEFGELVRESGTVAQRREVVATQIRVYKAAERILNQIRDWDV</sequence>
<dbReference type="GO" id="GO:0005525">
    <property type="term" value="F:GTP binding"/>
    <property type="evidence" value="ECO:0007669"/>
    <property type="project" value="UniProtKB-KW"/>
</dbReference>
<dbReference type="EMBL" id="GL349467">
    <property type="protein sequence ID" value="KNC51397.1"/>
    <property type="molecule type" value="Genomic_DNA"/>
</dbReference>
<feature type="compositionally biased region" description="Low complexity" evidence="4">
    <location>
        <begin position="84"/>
        <end position="100"/>
    </location>
</feature>
<dbReference type="Pfam" id="PF01031">
    <property type="entry name" value="Dynamin_M"/>
    <property type="match status" value="1"/>
</dbReference>
<feature type="region of interest" description="Disordered" evidence="4">
    <location>
        <begin position="529"/>
        <end position="563"/>
    </location>
</feature>
<dbReference type="InterPro" id="IPR001401">
    <property type="entry name" value="Dynamin_GTPase"/>
</dbReference>
<dbReference type="OrthoDB" id="5061070at2759"/>
<dbReference type="GO" id="GO:0000266">
    <property type="term" value="P:mitochondrial fission"/>
    <property type="evidence" value="ECO:0007669"/>
    <property type="project" value="TreeGrafter"/>
</dbReference>
<dbReference type="PROSITE" id="PS51718">
    <property type="entry name" value="G_DYNAMIN_2"/>
    <property type="match status" value="1"/>
</dbReference>
<keyword evidence="1 3" id="KW-0547">Nucleotide-binding</keyword>
<dbReference type="GO" id="GO:0005737">
    <property type="term" value="C:cytoplasm"/>
    <property type="evidence" value="ECO:0007669"/>
    <property type="project" value="TreeGrafter"/>
</dbReference>
<gene>
    <name evidence="7" type="ORF">AMSG_07581</name>
</gene>
<dbReference type="InterPro" id="IPR045063">
    <property type="entry name" value="Dynamin_N"/>
</dbReference>
<evidence type="ECO:0000313" key="8">
    <source>
        <dbReference type="Proteomes" id="UP000054408"/>
    </source>
</evidence>
<dbReference type="InterPro" id="IPR000375">
    <property type="entry name" value="Dynamin_stalk"/>
</dbReference>
<dbReference type="GO" id="GO:0003924">
    <property type="term" value="F:GTPase activity"/>
    <property type="evidence" value="ECO:0007669"/>
    <property type="project" value="InterPro"/>
</dbReference>
<dbReference type="Gene3D" id="1.20.120.1240">
    <property type="entry name" value="Dynamin, middle domain"/>
    <property type="match status" value="1"/>
</dbReference>
<evidence type="ECO:0000256" key="3">
    <source>
        <dbReference type="RuleBase" id="RU003932"/>
    </source>
</evidence>
<dbReference type="GO" id="GO:0006897">
    <property type="term" value="P:endocytosis"/>
    <property type="evidence" value="ECO:0007669"/>
    <property type="project" value="TreeGrafter"/>
</dbReference>
<dbReference type="GO" id="GO:0008017">
    <property type="term" value="F:microtubule binding"/>
    <property type="evidence" value="ECO:0007669"/>
    <property type="project" value="TreeGrafter"/>
</dbReference>
<dbReference type="InterPro" id="IPR030381">
    <property type="entry name" value="G_DYNAMIN_dom"/>
</dbReference>
<evidence type="ECO:0000256" key="4">
    <source>
        <dbReference type="SAM" id="MobiDB-lite"/>
    </source>
</evidence>